<name>A0A1D1UPB6_RAMVA</name>
<dbReference type="OrthoDB" id="2687876at2759"/>
<evidence type="ECO:0000256" key="1">
    <source>
        <dbReference type="SAM" id="MobiDB-lite"/>
    </source>
</evidence>
<accession>A0A1D1UPB6</accession>
<proteinExistence type="predicted"/>
<dbReference type="Pfam" id="PF00069">
    <property type="entry name" value="Pkinase"/>
    <property type="match status" value="1"/>
</dbReference>
<dbReference type="STRING" id="947166.A0A1D1UPB6"/>
<evidence type="ECO:0000313" key="4">
    <source>
        <dbReference type="Proteomes" id="UP000186922"/>
    </source>
</evidence>
<evidence type="ECO:0000259" key="2">
    <source>
        <dbReference type="PROSITE" id="PS50011"/>
    </source>
</evidence>
<keyword evidence="4" id="KW-1185">Reference proteome</keyword>
<feature type="compositionally biased region" description="Polar residues" evidence="1">
    <location>
        <begin position="20"/>
        <end position="32"/>
    </location>
</feature>
<feature type="compositionally biased region" description="Polar residues" evidence="1">
    <location>
        <begin position="1"/>
        <end position="12"/>
    </location>
</feature>
<feature type="domain" description="Protein kinase" evidence="2">
    <location>
        <begin position="193"/>
        <end position="472"/>
    </location>
</feature>
<sequence length="472" mass="54222">MTTKASRVNQKSVLEKFDPSTRSPKISLPKQGTKTTSINLLGRHRSRSILHTAYNYSPLNNNLVDLDKSLKKKEDAQRKLVRFKRNRRKRKKTLDRDRSDEKIVSQPSRWNKASEATVNNRQVSLQKRKAFLDRIRSQEPDIDEKCVIRKTESDDVLIRQKRSILAMKTLHKDQTQVIDIKKIENTGDKHKQGGKSGRIGHGGFGEVTAWELTTERGEVLRVAVKSFDPAEGGRKLARAEASVMAEFEEILNIKMLLYLVPQRPCSFPVDFPAPSIIMPLFETRNCVSPSLHNLVFEHFIIQPTMAWIRHILVQILLSVAKLHAAGWAHGDLHGGNIILQSRKVILIDYSKANRKNRPYVYCLEPGIDWINKLDWIEPLAVTGQNCCSRAADIYSLGKLTEAFIKLSLSYTSRLRSRERQHYIRLLAFMHLSFHRRQFRPDCQFLIEVLRTKDFSTLNLCSCEAGCEMLMPP</sequence>
<protein>
    <recommendedName>
        <fullName evidence="2">Protein kinase domain-containing protein</fullName>
    </recommendedName>
</protein>
<comment type="caution">
    <text evidence="3">The sequence shown here is derived from an EMBL/GenBank/DDBJ whole genome shotgun (WGS) entry which is preliminary data.</text>
</comment>
<dbReference type="InterPro" id="IPR000719">
    <property type="entry name" value="Prot_kinase_dom"/>
</dbReference>
<dbReference type="EMBL" id="BDGG01000001">
    <property type="protein sequence ID" value="GAU88008.1"/>
    <property type="molecule type" value="Genomic_DNA"/>
</dbReference>
<dbReference type="AlphaFoldDB" id="A0A1D1UPB6"/>
<dbReference type="GO" id="GO:0005524">
    <property type="term" value="F:ATP binding"/>
    <property type="evidence" value="ECO:0007669"/>
    <property type="project" value="InterPro"/>
</dbReference>
<feature type="region of interest" description="Disordered" evidence="1">
    <location>
        <begin position="87"/>
        <end position="117"/>
    </location>
</feature>
<gene>
    <name evidence="3" type="primary">RvY_00781-1</name>
    <name evidence="3" type="synonym">RvY_00781.1</name>
    <name evidence="3" type="ORF">RvY_00781</name>
</gene>
<reference evidence="3 4" key="1">
    <citation type="journal article" date="2016" name="Nat. Commun.">
        <title>Extremotolerant tardigrade genome and improved radiotolerance of human cultured cells by tardigrade-unique protein.</title>
        <authorList>
            <person name="Hashimoto T."/>
            <person name="Horikawa D.D."/>
            <person name="Saito Y."/>
            <person name="Kuwahara H."/>
            <person name="Kozuka-Hata H."/>
            <person name="Shin-I T."/>
            <person name="Minakuchi Y."/>
            <person name="Ohishi K."/>
            <person name="Motoyama A."/>
            <person name="Aizu T."/>
            <person name="Enomoto A."/>
            <person name="Kondo K."/>
            <person name="Tanaka S."/>
            <person name="Hara Y."/>
            <person name="Koshikawa S."/>
            <person name="Sagara H."/>
            <person name="Miura T."/>
            <person name="Yokobori S."/>
            <person name="Miyagawa K."/>
            <person name="Suzuki Y."/>
            <person name="Kubo T."/>
            <person name="Oyama M."/>
            <person name="Kohara Y."/>
            <person name="Fujiyama A."/>
            <person name="Arakawa K."/>
            <person name="Katayama T."/>
            <person name="Toyoda A."/>
            <person name="Kunieda T."/>
        </authorList>
    </citation>
    <scope>NUCLEOTIDE SEQUENCE [LARGE SCALE GENOMIC DNA]</scope>
    <source>
        <strain evidence="3 4">YOKOZUNA-1</strain>
    </source>
</reference>
<dbReference type="Gene3D" id="1.10.510.10">
    <property type="entry name" value="Transferase(Phosphotransferase) domain 1"/>
    <property type="match status" value="1"/>
</dbReference>
<feature type="region of interest" description="Disordered" evidence="1">
    <location>
        <begin position="1"/>
        <end position="32"/>
    </location>
</feature>
<evidence type="ECO:0000313" key="3">
    <source>
        <dbReference type="EMBL" id="GAU88008.1"/>
    </source>
</evidence>
<dbReference type="SMART" id="SM00220">
    <property type="entry name" value="S_TKc"/>
    <property type="match status" value="1"/>
</dbReference>
<organism evidence="3 4">
    <name type="scientific">Ramazzottius varieornatus</name>
    <name type="common">Water bear</name>
    <name type="synonym">Tardigrade</name>
    <dbReference type="NCBI Taxonomy" id="947166"/>
    <lineage>
        <taxon>Eukaryota</taxon>
        <taxon>Metazoa</taxon>
        <taxon>Ecdysozoa</taxon>
        <taxon>Tardigrada</taxon>
        <taxon>Eutardigrada</taxon>
        <taxon>Parachela</taxon>
        <taxon>Hypsibioidea</taxon>
        <taxon>Ramazzottiidae</taxon>
        <taxon>Ramazzottius</taxon>
    </lineage>
</organism>
<feature type="compositionally biased region" description="Polar residues" evidence="1">
    <location>
        <begin position="105"/>
        <end position="117"/>
    </location>
</feature>
<dbReference type="PROSITE" id="PS50011">
    <property type="entry name" value="PROTEIN_KINASE_DOM"/>
    <property type="match status" value="1"/>
</dbReference>
<dbReference type="Proteomes" id="UP000186922">
    <property type="component" value="Unassembled WGS sequence"/>
</dbReference>
<dbReference type="InterPro" id="IPR011009">
    <property type="entry name" value="Kinase-like_dom_sf"/>
</dbReference>
<dbReference type="GO" id="GO:0004672">
    <property type="term" value="F:protein kinase activity"/>
    <property type="evidence" value="ECO:0007669"/>
    <property type="project" value="InterPro"/>
</dbReference>
<dbReference type="SUPFAM" id="SSF56112">
    <property type="entry name" value="Protein kinase-like (PK-like)"/>
    <property type="match status" value="1"/>
</dbReference>
<feature type="compositionally biased region" description="Basic and acidic residues" evidence="1">
    <location>
        <begin position="94"/>
        <end position="103"/>
    </location>
</feature>